<comment type="subcellular location">
    <subcellularLocation>
        <location evidence="1 10">Cell membrane</location>
        <topology evidence="1 10">Peripheral membrane protein</topology>
    </subcellularLocation>
</comment>
<keyword evidence="8 10" id="KW-0472">Membrane</keyword>
<dbReference type="Proteomes" id="UP000600363">
    <property type="component" value="Unassembled WGS sequence"/>
</dbReference>
<dbReference type="GO" id="GO:0005524">
    <property type="term" value="F:ATP binding"/>
    <property type="evidence" value="ECO:0007669"/>
    <property type="project" value="UniProtKB-UniRule"/>
</dbReference>
<dbReference type="GO" id="GO:0043190">
    <property type="term" value="C:ATP-binding cassette (ABC) transporter complex"/>
    <property type="evidence" value="ECO:0007669"/>
    <property type="project" value="TreeGrafter"/>
</dbReference>
<dbReference type="GO" id="GO:0016887">
    <property type="term" value="F:ATP hydrolysis activity"/>
    <property type="evidence" value="ECO:0007669"/>
    <property type="project" value="InterPro"/>
</dbReference>
<dbReference type="PANTHER" id="PTHR43553">
    <property type="entry name" value="HEAVY METAL TRANSPORTER"/>
    <property type="match status" value="1"/>
</dbReference>
<dbReference type="PROSITE" id="PS00211">
    <property type="entry name" value="ABC_TRANSPORTER_1"/>
    <property type="match status" value="1"/>
</dbReference>
<dbReference type="InterPro" id="IPR017871">
    <property type="entry name" value="ABC_transporter-like_CS"/>
</dbReference>
<organism evidence="12 13">
    <name type="scientific">Methermicoccus shengliensis</name>
    <dbReference type="NCBI Taxonomy" id="660064"/>
    <lineage>
        <taxon>Archaea</taxon>
        <taxon>Methanobacteriati</taxon>
        <taxon>Methanobacteriota</taxon>
        <taxon>Stenosarchaea group</taxon>
        <taxon>Methanomicrobia</taxon>
        <taxon>Methanosarcinales</taxon>
        <taxon>Methermicoccaceae</taxon>
        <taxon>Methermicoccus</taxon>
    </lineage>
</organism>
<dbReference type="Gene3D" id="3.40.50.300">
    <property type="entry name" value="P-loop containing nucleotide triphosphate hydrolases"/>
    <property type="match status" value="1"/>
</dbReference>
<dbReference type="Pfam" id="PF00005">
    <property type="entry name" value="ABC_tran"/>
    <property type="match status" value="1"/>
</dbReference>
<dbReference type="SUPFAM" id="SSF52540">
    <property type="entry name" value="P-loop containing nucleoside triphosphate hydrolases"/>
    <property type="match status" value="1"/>
</dbReference>
<dbReference type="RefSeq" id="WP_042685722.1">
    <property type="nucleotide sequence ID" value="NZ_DUIH01000012.1"/>
</dbReference>
<evidence type="ECO:0000256" key="4">
    <source>
        <dbReference type="ARBA" id="ARBA00022475"/>
    </source>
</evidence>
<keyword evidence="3 10" id="KW-0813">Transport</keyword>
<dbReference type="InterPro" id="IPR050095">
    <property type="entry name" value="ECF_ABC_transporter_ATP-bd"/>
</dbReference>
<protein>
    <recommendedName>
        <fullName evidence="10">ABC transporter ATP-binding protein</fullName>
    </recommendedName>
</protein>
<dbReference type="EMBL" id="DUIH01000012">
    <property type="protein sequence ID" value="HIH69751.1"/>
    <property type="molecule type" value="Genomic_DNA"/>
</dbReference>
<dbReference type="SMART" id="SM00382">
    <property type="entry name" value="AAA"/>
    <property type="match status" value="1"/>
</dbReference>
<dbReference type="InterPro" id="IPR003439">
    <property type="entry name" value="ABC_transporter-like_ATP-bd"/>
</dbReference>
<evidence type="ECO:0000313" key="13">
    <source>
        <dbReference type="Proteomes" id="UP000600363"/>
    </source>
</evidence>
<name>A0A832VMX8_9EURY</name>
<dbReference type="InterPro" id="IPR003593">
    <property type="entry name" value="AAA+_ATPase"/>
</dbReference>
<keyword evidence="5 10" id="KW-0547">Nucleotide-binding</keyword>
<gene>
    <name evidence="12" type="ORF">HA299_03905</name>
</gene>
<dbReference type="PANTHER" id="PTHR43553:SF24">
    <property type="entry name" value="ENERGY-COUPLING FACTOR TRANSPORTER ATP-BINDING PROTEIN ECFA1"/>
    <property type="match status" value="1"/>
</dbReference>
<dbReference type="InterPro" id="IPR027417">
    <property type="entry name" value="P-loop_NTPase"/>
</dbReference>
<dbReference type="GO" id="GO:0042626">
    <property type="term" value="F:ATPase-coupled transmembrane transporter activity"/>
    <property type="evidence" value="ECO:0007669"/>
    <property type="project" value="TreeGrafter"/>
</dbReference>
<dbReference type="InterPro" id="IPR005876">
    <property type="entry name" value="Co_trans_ATP-bd"/>
</dbReference>
<reference evidence="12" key="1">
    <citation type="journal article" date="2020" name="bioRxiv">
        <title>A rank-normalized archaeal taxonomy based on genome phylogeny resolves widespread incomplete and uneven classifications.</title>
        <authorList>
            <person name="Rinke C."/>
            <person name="Chuvochina M."/>
            <person name="Mussig A.J."/>
            <person name="Chaumeil P.-A."/>
            <person name="Waite D.W."/>
            <person name="Whitman W.B."/>
            <person name="Parks D.H."/>
            <person name="Hugenholtz P."/>
        </authorList>
    </citation>
    <scope>NUCLEOTIDE SEQUENCE</scope>
    <source>
        <strain evidence="12">UBA12518</strain>
    </source>
</reference>
<evidence type="ECO:0000256" key="10">
    <source>
        <dbReference type="RuleBase" id="RU364103"/>
    </source>
</evidence>
<dbReference type="NCBIfam" id="TIGR01166">
    <property type="entry name" value="cbiO"/>
    <property type="match status" value="1"/>
</dbReference>
<comment type="function">
    <text evidence="10">Part of an ABC transporter complex. Responsible for energy coupling to the transport system.</text>
</comment>
<comment type="similarity">
    <text evidence="2 10">Belongs to the ABC transporter superfamily.</text>
</comment>
<feature type="domain" description="ABC transporter" evidence="11">
    <location>
        <begin position="4"/>
        <end position="239"/>
    </location>
</feature>
<evidence type="ECO:0000256" key="5">
    <source>
        <dbReference type="ARBA" id="ARBA00022741"/>
    </source>
</evidence>
<evidence type="ECO:0000256" key="3">
    <source>
        <dbReference type="ARBA" id="ARBA00022448"/>
    </source>
</evidence>
<evidence type="ECO:0000256" key="9">
    <source>
        <dbReference type="ARBA" id="ARBA00025157"/>
    </source>
</evidence>
<comment type="caution">
    <text evidence="12">The sequence shown here is derived from an EMBL/GenBank/DDBJ whole genome shotgun (WGS) entry which is preliminary data.</text>
</comment>
<evidence type="ECO:0000256" key="8">
    <source>
        <dbReference type="ARBA" id="ARBA00023136"/>
    </source>
</evidence>
<evidence type="ECO:0000256" key="1">
    <source>
        <dbReference type="ARBA" id="ARBA00004202"/>
    </source>
</evidence>
<proteinExistence type="inferred from homology"/>
<dbReference type="CDD" id="cd03225">
    <property type="entry name" value="ABC_cobalt_CbiO_domain1"/>
    <property type="match status" value="1"/>
</dbReference>
<keyword evidence="6 10" id="KW-0067">ATP-binding</keyword>
<dbReference type="PROSITE" id="PS50893">
    <property type="entry name" value="ABC_TRANSPORTER_2"/>
    <property type="match status" value="1"/>
</dbReference>
<dbReference type="AlphaFoldDB" id="A0A832VMX8"/>
<evidence type="ECO:0000256" key="7">
    <source>
        <dbReference type="ARBA" id="ARBA00022967"/>
    </source>
</evidence>
<evidence type="ECO:0000313" key="12">
    <source>
        <dbReference type="EMBL" id="HIH69751.1"/>
    </source>
</evidence>
<comment type="function">
    <text evidence="9">Probably part of an ABC transporter complex. Responsible for energy coupling to the transport system.</text>
</comment>
<sequence length="386" mass="42684">MPVIETRRLKYTYPDGTPAIRDVNIKIEEGKKIAFVGPNGAGKSTLFLLLNGTLRPTEGEVLFHGEPLRYDSKSLREIRRRVGIVFQNSDDQLFAPTVYQDVAFGPVNLGFEPERVKRYVGYALEYVGLKELADRPPHHLSGGQKKRASIAGVIVMEPEVIILDEPTSNLDPEGAEEIIELLSELNYHGKTIIVSTHDVELAYQWSDYIYLMVGGKVIGEGTPEDVFGNGALVKRAKLRRPIVLEIYEELARRGIASLGKMPKSVLELVDALEPGVAVDTNHQGTGRIWIYNTDHYERSVLTGMMRDGIVVGAMGTRSKRLAAAEGIRVDIASNVIDRSILMALCGKQCLILTNGGMVEHAKRRIEDYCEQSGVSIEVGVVEQQKA</sequence>
<evidence type="ECO:0000259" key="11">
    <source>
        <dbReference type="PROSITE" id="PS50893"/>
    </source>
</evidence>
<keyword evidence="7" id="KW-1278">Translocase</keyword>
<evidence type="ECO:0000256" key="2">
    <source>
        <dbReference type="ARBA" id="ARBA00005417"/>
    </source>
</evidence>
<dbReference type="FunFam" id="3.40.50.300:FF:000224">
    <property type="entry name" value="Energy-coupling factor transporter ATP-binding protein EcfA"/>
    <property type="match status" value="1"/>
</dbReference>
<dbReference type="GO" id="GO:0006824">
    <property type="term" value="P:cobalt ion transport"/>
    <property type="evidence" value="ECO:0007669"/>
    <property type="project" value="InterPro"/>
</dbReference>
<keyword evidence="4 10" id="KW-1003">Cell membrane</keyword>
<dbReference type="InterPro" id="IPR015856">
    <property type="entry name" value="ABC_transpr_CbiO/EcfA_su"/>
</dbReference>
<accession>A0A832VMX8</accession>
<evidence type="ECO:0000256" key="6">
    <source>
        <dbReference type="ARBA" id="ARBA00022840"/>
    </source>
</evidence>